<feature type="transmembrane region" description="Helical" evidence="18">
    <location>
        <begin position="78"/>
        <end position="100"/>
    </location>
</feature>
<evidence type="ECO:0000259" key="20">
    <source>
        <dbReference type="PROSITE" id="PS51003"/>
    </source>
</evidence>
<feature type="transmembrane region" description="Helical" evidence="18">
    <location>
        <begin position="349"/>
        <end position="374"/>
    </location>
</feature>
<dbReference type="GO" id="GO:0046872">
    <property type="term" value="F:metal ion binding"/>
    <property type="evidence" value="ECO:0007669"/>
    <property type="project" value="UniProtKB-UniRule"/>
</dbReference>
<evidence type="ECO:0000256" key="12">
    <source>
        <dbReference type="ARBA" id="ARBA00023004"/>
    </source>
</evidence>
<feature type="transmembrane region" description="Helical" evidence="18">
    <location>
        <begin position="273"/>
        <end position="305"/>
    </location>
</feature>
<dbReference type="EMBL" id="MG431821">
    <property type="protein sequence ID" value="ATZ68901.1"/>
    <property type="molecule type" value="Genomic_DNA"/>
</dbReference>
<feature type="domain" description="Cytochrome b/b6 C-terminal region profile" evidence="20">
    <location>
        <begin position="211"/>
        <end position="382"/>
    </location>
</feature>
<dbReference type="InterPro" id="IPR030689">
    <property type="entry name" value="Cytochrome_b"/>
</dbReference>
<dbReference type="InterPro" id="IPR048260">
    <property type="entry name" value="Cytochrome_b_C_euk/bac"/>
</dbReference>
<evidence type="ECO:0000256" key="13">
    <source>
        <dbReference type="ARBA" id="ARBA00023075"/>
    </source>
</evidence>
<dbReference type="Gene3D" id="1.20.810.10">
    <property type="entry name" value="Cytochrome Bc1 Complex, Chain C"/>
    <property type="match status" value="1"/>
</dbReference>
<evidence type="ECO:0000256" key="10">
    <source>
        <dbReference type="ARBA" id="ARBA00022982"/>
    </source>
</evidence>
<dbReference type="Pfam" id="PF00033">
    <property type="entry name" value="Cytochrome_B"/>
    <property type="match status" value="1"/>
</dbReference>
<feature type="transmembrane region" description="Helical" evidence="18">
    <location>
        <begin position="230"/>
        <end position="252"/>
    </location>
</feature>
<evidence type="ECO:0000256" key="6">
    <source>
        <dbReference type="ARBA" id="ARBA00022660"/>
    </source>
</evidence>
<dbReference type="SUPFAM" id="SSF81648">
    <property type="entry name" value="a domain/subunit of cytochrome bc1 complex (Ubiquinol-cytochrome c reductase)"/>
    <property type="match status" value="1"/>
</dbReference>
<feature type="binding site" description="axial binding residue" evidence="17">
    <location>
        <position position="84"/>
    </location>
    <ligand>
        <name>heme b</name>
        <dbReference type="ChEBI" id="CHEBI:60344"/>
        <label>b562</label>
    </ligand>
    <ligandPart>
        <name>Fe</name>
        <dbReference type="ChEBI" id="CHEBI:18248"/>
    </ligandPart>
</feature>
<evidence type="ECO:0000256" key="5">
    <source>
        <dbReference type="ARBA" id="ARBA00022617"/>
    </source>
</evidence>
<keyword evidence="7 18" id="KW-0812">Transmembrane</keyword>
<comment type="subcellular location">
    <subcellularLocation>
        <location evidence="2">Mitochondrion inner membrane</location>
        <topology evidence="2">Multi-pass membrane protein</topology>
    </subcellularLocation>
</comment>
<sequence length="400" mass="46041">MKYPMRKTRPILKLLSLCLYDLPVPPNLTIMWNFGSLMGVCWFIQVLTGILLACQYTPHSSYAFDSVVYIMRDVNNGWLVRSVHANGASAFFICVYIHIGRGIFYHSFCLKNTWWVGCSMLLLLMAIAFTGYVLPWGQMSYWGATVITNLASAIPYIGKGLVQWIWGGYSVGNATLKRFFVFHVLMPFALFVLMCLHIMYLHETGSSNPLGVDADAEAVPFHSFYTLKDLVGITIMLNILGFVCLSYPDLFSDPVNFTPADPMKTPMHIQPEWYFLFAYAILRSVPHKLGGVIALVLSVSVLYVMPFFPQGYMHRGIQYNPFSQVLFWFFISNFILLSFIGSCPIEYPFYFIGIVSSVLYFMFYPLFVFSYLFWECLLEAVIHYDYEDHDELDWDSEEEF</sequence>
<evidence type="ECO:0000256" key="1">
    <source>
        <dbReference type="ARBA" id="ARBA00002566"/>
    </source>
</evidence>
<evidence type="ECO:0000256" key="16">
    <source>
        <dbReference type="PIRSR" id="PIRSR038885-1"/>
    </source>
</evidence>
<dbReference type="GO" id="GO:0006122">
    <property type="term" value="P:mitochondrial electron transport, ubiquinol to cytochrome c"/>
    <property type="evidence" value="ECO:0007669"/>
    <property type="project" value="TreeGrafter"/>
</dbReference>
<feature type="transmembrane region" description="Helical" evidence="18">
    <location>
        <begin position="37"/>
        <end position="58"/>
    </location>
</feature>
<dbReference type="GO" id="GO:0008121">
    <property type="term" value="F:quinol-cytochrome-c reductase activity"/>
    <property type="evidence" value="ECO:0007669"/>
    <property type="project" value="InterPro"/>
</dbReference>
<comment type="cofactor">
    <cofactor evidence="17">
        <name>heme</name>
        <dbReference type="ChEBI" id="CHEBI:30413"/>
    </cofactor>
    <text evidence="17">Binds 2 heme groups non-covalently.</text>
</comment>
<dbReference type="SUPFAM" id="SSF81342">
    <property type="entry name" value="Transmembrane di-heme cytochromes"/>
    <property type="match status" value="1"/>
</dbReference>
<dbReference type="InterPro" id="IPR005798">
    <property type="entry name" value="Cyt_b/b6_C"/>
</dbReference>
<dbReference type="InterPro" id="IPR036150">
    <property type="entry name" value="Cyt_b/b6_C_sf"/>
</dbReference>
<evidence type="ECO:0000313" key="21">
    <source>
        <dbReference type="EMBL" id="ATZ68901.1"/>
    </source>
</evidence>
<keyword evidence="11 18" id="KW-1133">Transmembrane helix</keyword>
<keyword evidence="14 18" id="KW-0496">Mitochondrion</keyword>
<feature type="binding site" description="axial binding residue" evidence="17">
    <location>
        <position position="183"/>
    </location>
    <ligand>
        <name>heme b</name>
        <dbReference type="ChEBI" id="CHEBI:60344"/>
        <label>b562</label>
    </ligand>
    <ligandPart>
        <name>Fe</name>
        <dbReference type="ChEBI" id="CHEBI:18248"/>
    </ligandPart>
</feature>
<dbReference type="InterPro" id="IPR027387">
    <property type="entry name" value="Cytb/b6-like_sf"/>
</dbReference>
<proteinExistence type="inferred from homology"/>
<dbReference type="GO" id="GO:0045275">
    <property type="term" value="C:respiratory chain complex III"/>
    <property type="evidence" value="ECO:0007669"/>
    <property type="project" value="InterPro"/>
</dbReference>
<evidence type="ECO:0000256" key="18">
    <source>
        <dbReference type="RuleBase" id="RU362117"/>
    </source>
</evidence>
<dbReference type="CDD" id="cd00290">
    <property type="entry name" value="cytochrome_b_C"/>
    <property type="match status" value="1"/>
</dbReference>
<name>A0A2H4U8Z9_SPISA</name>
<keyword evidence="10 18" id="KW-0249">Electron transport</keyword>
<evidence type="ECO:0000256" key="4">
    <source>
        <dbReference type="ARBA" id="ARBA00022448"/>
    </source>
</evidence>
<keyword evidence="13" id="KW-0830">Ubiquinone</keyword>
<dbReference type="PANTHER" id="PTHR19271">
    <property type="entry name" value="CYTOCHROME B"/>
    <property type="match status" value="1"/>
</dbReference>
<dbReference type="PROSITE" id="PS51003">
    <property type="entry name" value="CYTB_CTER"/>
    <property type="match status" value="1"/>
</dbReference>
<evidence type="ECO:0000256" key="14">
    <source>
        <dbReference type="ARBA" id="ARBA00023128"/>
    </source>
</evidence>
<geneLocation type="mitochondrion" evidence="21"/>
<keyword evidence="4 18" id="KW-0813">Transport</keyword>
<dbReference type="GO" id="GO:0005743">
    <property type="term" value="C:mitochondrial inner membrane"/>
    <property type="evidence" value="ECO:0007669"/>
    <property type="project" value="UniProtKB-SubCell"/>
</dbReference>
<keyword evidence="12 17" id="KW-0408">Iron</keyword>
<dbReference type="AlphaFoldDB" id="A0A2H4U8Z9"/>
<evidence type="ECO:0000256" key="17">
    <source>
        <dbReference type="PIRSR" id="PIRSR038885-2"/>
    </source>
</evidence>
<feature type="binding site" description="axial binding residue" evidence="17">
    <location>
        <position position="98"/>
    </location>
    <ligand>
        <name>heme b</name>
        <dbReference type="ChEBI" id="CHEBI:60344"/>
        <label>b566</label>
    </ligand>
    <ligandPart>
        <name>Fe</name>
        <dbReference type="ChEBI" id="CHEBI:18248"/>
    </ligandPart>
</feature>
<feature type="binding site" evidence="16">
    <location>
        <position position="202"/>
    </location>
    <ligand>
        <name>a ubiquinone</name>
        <dbReference type="ChEBI" id="CHEBI:16389"/>
    </ligand>
</feature>
<dbReference type="GO" id="GO:0016491">
    <property type="term" value="F:oxidoreductase activity"/>
    <property type="evidence" value="ECO:0007669"/>
    <property type="project" value="UniProtKB-UniRule"/>
</dbReference>
<keyword evidence="15 18" id="KW-0472">Membrane</keyword>
<dbReference type="Pfam" id="PF00032">
    <property type="entry name" value="Cytochrom_B_C"/>
    <property type="match status" value="1"/>
</dbReference>
<keyword evidence="9" id="KW-0999">Mitochondrion inner membrane</keyword>
<dbReference type="PIRSF" id="PIRSF038885">
    <property type="entry name" value="COB"/>
    <property type="match status" value="1"/>
</dbReference>
<feature type="domain" description="Cytochrome b/b6 N-terminal region profile" evidence="19">
    <location>
        <begin position="2"/>
        <end position="210"/>
    </location>
</feature>
<evidence type="ECO:0000256" key="15">
    <source>
        <dbReference type="ARBA" id="ARBA00023136"/>
    </source>
</evidence>
<feature type="transmembrane region" description="Helical" evidence="18">
    <location>
        <begin position="179"/>
        <end position="200"/>
    </location>
</feature>
<evidence type="ECO:0000256" key="9">
    <source>
        <dbReference type="ARBA" id="ARBA00022792"/>
    </source>
</evidence>
<dbReference type="InterPro" id="IPR016174">
    <property type="entry name" value="Di-haem_cyt_TM"/>
</dbReference>
<protein>
    <recommendedName>
        <fullName evidence="3 18">Cytochrome b</fullName>
    </recommendedName>
</protein>
<dbReference type="InterPro" id="IPR048259">
    <property type="entry name" value="Cytochrome_b_N_euk/bac"/>
</dbReference>
<evidence type="ECO:0000256" key="3">
    <source>
        <dbReference type="ARBA" id="ARBA00013531"/>
    </source>
</evidence>
<organism evidence="21">
    <name type="scientific">Spisula sachalinensis</name>
    <name type="common">Sakhalin surf-clam</name>
    <name type="synonym">Pseudocardium sachalinense</name>
    <dbReference type="NCBI Taxonomy" id="81899"/>
    <lineage>
        <taxon>Eukaryota</taxon>
        <taxon>Metazoa</taxon>
        <taxon>Spiralia</taxon>
        <taxon>Lophotrochozoa</taxon>
        <taxon>Mollusca</taxon>
        <taxon>Bivalvia</taxon>
        <taxon>Autobranchia</taxon>
        <taxon>Heteroconchia</taxon>
        <taxon>Euheterodonta</taxon>
        <taxon>Imparidentia</taxon>
        <taxon>Neoheterodontei</taxon>
        <taxon>Venerida</taxon>
        <taxon>Mactroidea</taxon>
        <taxon>Mactridae</taxon>
        <taxon>Pseudocardium</taxon>
    </lineage>
</organism>
<evidence type="ECO:0000256" key="8">
    <source>
        <dbReference type="ARBA" id="ARBA00022723"/>
    </source>
</evidence>
<comment type="similarity">
    <text evidence="18">Belongs to the cytochrome b family.</text>
</comment>
<keyword evidence="6 18" id="KW-0679">Respiratory chain</keyword>
<dbReference type="PANTHER" id="PTHR19271:SF16">
    <property type="entry name" value="CYTOCHROME B"/>
    <property type="match status" value="1"/>
</dbReference>
<gene>
    <name evidence="21" type="primary">CYTB</name>
</gene>
<feature type="transmembrane region" description="Helical" evidence="18">
    <location>
        <begin position="112"/>
        <end position="134"/>
    </location>
</feature>
<accession>A0A2H4U8Z9</accession>
<evidence type="ECO:0000256" key="7">
    <source>
        <dbReference type="ARBA" id="ARBA00022692"/>
    </source>
</evidence>
<comment type="function">
    <text evidence="1 18">Component of the ubiquinol-cytochrome c reductase complex (complex III or cytochrome b-c1 complex) that is part of the mitochondrial respiratory chain. The b-c1 complex mediates electron transfer from ubiquinol to cytochrome c. Contributes to the generation of a proton gradient across the mitochondrial membrane that is then used for ATP synthesis.</text>
</comment>
<feature type="transmembrane region" description="Helical" evidence="18">
    <location>
        <begin position="325"/>
        <end position="342"/>
    </location>
</feature>
<dbReference type="CDD" id="cd00284">
    <property type="entry name" value="Cytochrome_b_N"/>
    <property type="match status" value="1"/>
</dbReference>
<comment type="cofactor">
    <cofactor evidence="18">
        <name>heme b</name>
        <dbReference type="ChEBI" id="CHEBI:60344"/>
    </cofactor>
    <text evidence="18">Binds 2 heme groups non-covalently.</text>
</comment>
<dbReference type="InterPro" id="IPR005797">
    <property type="entry name" value="Cyt_b/b6_N"/>
</dbReference>
<dbReference type="PROSITE" id="PS51002">
    <property type="entry name" value="CYTB_NTER"/>
    <property type="match status" value="1"/>
</dbReference>
<evidence type="ECO:0000256" key="11">
    <source>
        <dbReference type="ARBA" id="ARBA00022989"/>
    </source>
</evidence>
<feature type="transmembrane region" description="Helical" evidence="18">
    <location>
        <begin position="140"/>
        <end position="158"/>
    </location>
</feature>
<feature type="binding site" description="axial binding residue" evidence="17">
    <location>
        <position position="197"/>
    </location>
    <ligand>
        <name>heme b</name>
        <dbReference type="ChEBI" id="CHEBI:60344"/>
        <label>b566</label>
    </ligand>
    <ligandPart>
        <name>Fe</name>
        <dbReference type="ChEBI" id="CHEBI:18248"/>
    </ligandPart>
</feature>
<keyword evidence="8 17" id="KW-0479">Metal-binding</keyword>
<evidence type="ECO:0000259" key="19">
    <source>
        <dbReference type="PROSITE" id="PS51002"/>
    </source>
</evidence>
<reference evidence="21" key="1">
    <citation type="submission" date="2017-11" db="EMBL/GenBank/DDBJ databases">
        <title>Complete mitochondrial genome of the Pseudocardium sachalinense.</title>
        <authorList>
            <person name="Li J."/>
            <person name="Zhang Y."/>
            <person name="Li S."/>
            <person name="Sun M."/>
            <person name="Xiao J."/>
            <person name="Xu G."/>
        </authorList>
    </citation>
    <scope>NUCLEOTIDE SEQUENCE</scope>
</reference>
<evidence type="ECO:0000256" key="2">
    <source>
        <dbReference type="ARBA" id="ARBA00004448"/>
    </source>
</evidence>
<keyword evidence="5 17" id="KW-0349">Heme</keyword>